<comment type="caution">
    <text evidence="5">The sequence shown here is derived from an EMBL/GenBank/DDBJ whole genome shotgun (WGS) entry which is preliminary data.</text>
</comment>
<dbReference type="Proteomes" id="UP000623842">
    <property type="component" value="Unassembled WGS sequence"/>
</dbReference>
<dbReference type="EMBL" id="BNCK01000002">
    <property type="protein sequence ID" value="GHF83510.1"/>
    <property type="molecule type" value="Genomic_DNA"/>
</dbReference>
<dbReference type="Pfam" id="PF02626">
    <property type="entry name" value="CT_A_B"/>
    <property type="match status" value="1"/>
</dbReference>
<proteinExistence type="predicted"/>
<dbReference type="SUPFAM" id="SSF50891">
    <property type="entry name" value="Cyclophilin-like"/>
    <property type="match status" value="1"/>
</dbReference>
<keyword evidence="6" id="KW-1185">Reference proteome</keyword>
<evidence type="ECO:0000313" key="5">
    <source>
        <dbReference type="EMBL" id="GHF83510.1"/>
    </source>
</evidence>
<dbReference type="SMART" id="SM00797">
    <property type="entry name" value="AHS2"/>
    <property type="match status" value="1"/>
</dbReference>
<dbReference type="PANTHER" id="PTHR43309:SF4">
    <property type="entry name" value="CARBOXYLTRANSFERASE DOMAIN-CONTAINING PROTEIN"/>
    <property type="match status" value="1"/>
</dbReference>
<keyword evidence="3" id="KW-0067">ATP-binding</keyword>
<feature type="domain" description="Carboxyltransferase" evidence="4">
    <location>
        <begin position="28"/>
        <end position="306"/>
    </location>
</feature>
<organism evidence="5 6">
    <name type="scientific">Thalassotalea marina</name>
    <dbReference type="NCBI Taxonomy" id="1673741"/>
    <lineage>
        <taxon>Bacteria</taxon>
        <taxon>Pseudomonadati</taxon>
        <taxon>Pseudomonadota</taxon>
        <taxon>Gammaproteobacteria</taxon>
        <taxon>Alteromonadales</taxon>
        <taxon>Colwelliaceae</taxon>
        <taxon>Thalassotalea</taxon>
    </lineage>
</organism>
<protein>
    <submittedName>
        <fullName evidence="5">Allophanate hydrolase</fullName>
    </submittedName>
</protein>
<evidence type="ECO:0000259" key="4">
    <source>
        <dbReference type="SMART" id="SM00797"/>
    </source>
</evidence>
<dbReference type="Gene3D" id="2.40.100.10">
    <property type="entry name" value="Cyclophilin-like"/>
    <property type="match status" value="1"/>
</dbReference>
<dbReference type="GO" id="GO:0016787">
    <property type="term" value="F:hydrolase activity"/>
    <property type="evidence" value="ECO:0007669"/>
    <property type="project" value="UniProtKB-KW"/>
</dbReference>
<dbReference type="PANTHER" id="PTHR43309">
    <property type="entry name" value="5-OXOPROLINASE SUBUNIT C"/>
    <property type="match status" value="1"/>
</dbReference>
<reference evidence="5" key="2">
    <citation type="submission" date="2020-09" db="EMBL/GenBank/DDBJ databases">
        <authorList>
            <person name="Sun Q."/>
            <person name="Kim S."/>
        </authorList>
    </citation>
    <scope>NUCLEOTIDE SEQUENCE</scope>
    <source>
        <strain evidence="5">KCTC 42731</strain>
    </source>
</reference>
<evidence type="ECO:0000256" key="1">
    <source>
        <dbReference type="ARBA" id="ARBA00022741"/>
    </source>
</evidence>
<gene>
    <name evidence="5" type="primary">ybgK</name>
    <name evidence="5" type="ORF">GCM10017161_08510</name>
</gene>
<dbReference type="InterPro" id="IPR003778">
    <property type="entry name" value="CT_A_B"/>
</dbReference>
<dbReference type="AlphaFoldDB" id="A0A919EIC7"/>
<dbReference type="RefSeq" id="WP_189767616.1">
    <property type="nucleotide sequence ID" value="NZ_BNCK01000002.1"/>
</dbReference>
<reference evidence="5" key="1">
    <citation type="journal article" date="2014" name="Int. J. Syst. Evol. Microbiol.">
        <title>Complete genome sequence of Corynebacterium casei LMG S-19264T (=DSM 44701T), isolated from a smear-ripened cheese.</title>
        <authorList>
            <consortium name="US DOE Joint Genome Institute (JGI-PGF)"/>
            <person name="Walter F."/>
            <person name="Albersmeier A."/>
            <person name="Kalinowski J."/>
            <person name="Ruckert C."/>
        </authorList>
    </citation>
    <scope>NUCLEOTIDE SEQUENCE</scope>
    <source>
        <strain evidence="5">KCTC 42731</strain>
    </source>
</reference>
<sequence length="316" mass="33984">MNISASFTVVKPGVLTTIQDLGRFQQAHLGITTGGPADKEAFSLANQLLNNPENAPALEVNFGDIELVANCNTTIAVTGAQAKISINGNPKANWQCHHLSTGDKLHIDFTTKGCRVYIAVSGGFSVSRQFGSASTVVREKLGGIDGEAIKAGQQLVMAQPDIRPLTKVQSHHIPNYSNEVNLRVITGYQIALFDRSQVNKFFSSVYEVSAQYDRMGYRLKGSGIKSDISTMYSEGICQGAIQIPPDGQPIVLANDRQTIGGYPKIGSVLSLDLNKLMQCTQGAKVSFEAISIHCAHNLLHLAQSKYANTSVFEGVA</sequence>
<evidence type="ECO:0000313" key="6">
    <source>
        <dbReference type="Proteomes" id="UP000623842"/>
    </source>
</evidence>
<name>A0A919EIC7_9GAMM</name>
<evidence type="ECO:0000256" key="3">
    <source>
        <dbReference type="ARBA" id="ARBA00022840"/>
    </source>
</evidence>
<dbReference type="InterPro" id="IPR029000">
    <property type="entry name" value="Cyclophilin-like_dom_sf"/>
</dbReference>
<keyword evidence="1" id="KW-0547">Nucleotide-binding</keyword>
<keyword evidence="2 5" id="KW-0378">Hydrolase</keyword>
<dbReference type="NCBIfam" id="TIGR00724">
    <property type="entry name" value="urea_amlyse_rel"/>
    <property type="match status" value="1"/>
</dbReference>
<evidence type="ECO:0000256" key="2">
    <source>
        <dbReference type="ARBA" id="ARBA00022801"/>
    </source>
</evidence>
<accession>A0A919EIC7</accession>
<dbReference type="GO" id="GO:0005524">
    <property type="term" value="F:ATP binding"/>
    <property type="evidence" value="ECO:0007669"/>
    <property type="project" value="UniProtKB-KW"/>
</dbReference>
<dbReference type="InterPro" id="IPR052708">
    <property type="entry name" value="PxpC"/>
</dbReference>